<dbReference type="Proteomes" id="UP000789342">
    <property type="component" value="Unassembled WGS sequence"/>
</dbReference>
<comment type="caution">
    <text evidence="2">The sequence shown here is derived from an EMBL/GenBank/DDBJ whole genome shotgun (WGS) entry which is preliminary data.</text>
</comment>
<keyword evidence="3" id="KW-1185">Reference proteome</keyword>
<dbReference type="OrthoDB" id="5562676at2759"/>
<evidence type="ECO:0000313" key="3">
    <source>
        <dbReference type="Proteomes" id="UP000789342"/>
    </source>
</evidence>
<dbReference type="InterPro" id="IPR018786">
    <property type="entry name" value="Mit_KHE1"/>
</dbReference>
<organism evidence="2 3">
    <name type="scientific">Acaulospora morrowiae</name>
    <dbReference type="NCBI Taxonomy" id="94023"/>
    <lineage>
        <taxon>Eukaryota</taxon>
        <taxon>Fungi</taxon>
        <taxon>Fungi incertae sedis</taxon>
        <taxon>Mucoromycota</taxon>
        <taxon>Glomeromycotina</taxon>
        <taxon>Glomeromycetes</taxon>
        <taxon>Diversisporales</taxon>
        <taxon>Acaulosporaceae</taxon>
        <taxon>Acaulospora</taxon>
    </lineage>
</organism>
<proteinExistence type="predicted"/>
<accession>A0A9N9G6L2</accession>
<feature type="transmembrane region" description="Helical" evidence="1">
    <location>
        <begin position="138"/>
        <end position="158"/>
    </location>
</feature>
<dbReference type="PANTHER" id="PTHR28062">
    <property type="entry name" value="K+-H+ EXCHANGE-LIKE PROTEIN"/>
    <property type="match status" value="1"/>
</dbReference>
<keyword evidence="1" id="KW-0812">Transmembrane</keyword>
<evidence type="ECO:0000256" key="1">
    <source>
        <dbReference type="SAM" id="Phobius"/>
    </source>
</evidence>
<feature type="non-terminal residue" evidence="2">
    <location>
        <position position="1"/>
    </location>
</feature>
<keyword evidence="1" id="KW-1133">Transmembrane helix</keyword>
<keyword evidence="1" id="KW-0472">Membrane</keyword>
<dbReference type="PANTHER" id="PTHR28062:SF1">
    <property type="entry name" value="TRANSMEMBRANE PROTEIN"/>
    <property type="match status" value="1"/>
</dbReference>
<dbReference type="GO" id="GO:0006813">
    <property type="term" value="P:potassium ion transport"/>
    <property type="evidence" value="ECO:0007669"/>
    <property type="project" value="TreeGrafter"/>
</dbReference>
<dbReference type="GO" id="GO:0005743">
    <property type="term" value="C:mitochondrial inner membrane"/>
    <property type="evidence" value="ECO:0007669"/>
    <property type="project" value="TreeGrafter"/>
</dbReference>
<evidence type="ECO:0000313" key="2">
    <source>
        <dbReference type="EMBL" id="CAG8588481.1"/>
    </source>
</evidence>
<sequence length="337" mass="39308">LEQLALSPARSEERSHNDTFINWAHLRFLRFSSIKDEDFCDPKTLVSRATAYAAKKWEQLSHADSSSWKHKLYVNGQKLLDKMDYEEYFLKGVPLKKEINDASSKVPLLYPSKTVKPEKVTETLERLLKSRIPYHRKYMIYSGLLLPLSASFTIVPLVPNIPLFYNLFRFYSHYKAFKGAQHLQHITNDGRLIPTKSDQLNYIFDGLDLENGDVIDEDRIHMITDEFKVERLGIEVRRARHQILEKLKTESPDKYKWVKQKNGYSDSYERKGGVEDIVRSRSREDNLKELHIADNTKIKGDIDGHKEGRKVKNVKIITDTIVNRKDESKTINNNIVK</sequence>
<dbReference type="GO" id="GO:1902600">
    <property type="term" value="P:proton transmembrane transport"/>
    <property type="evidence" value="ECO:0007669"/>
    <property type="project" value="TreeGrafter"/>
</dbReference>
<gene>
    <name evidence="2" type="ORF">AMORRO_LOCUS7236</name>
</gene>
<reference evidence="2" key="1">
    <citation type="submission" date="2021-06" db="EMBL/GenBank/DDBJ databases">
        <authorList>
            <person name="Kallberg Y."/>
            <person name="Tangrot J."/>
            <person name="Rosling A."/>
        </authorList>
    </citation>
    <scope>NUCLEOTIDE SEQUENCE</scope>
    <source>
        <strain evidence="2">CL551</strain>
    </source>
</reference>
<dbReference type="EMBL" id="CAJVPV010005292">
    <property type="protein sequence ID" value="CAG8588481.1"/>
    <property type="molecule type" value="Genomic_DNA"/>
</dbReference>
<dbReference type="Pfam" id="PF10173">
    <property type="entry name" value="Mit_KHE1"/>
    <property type="match status" value="1"/>
</dbReference>
<name>A0A9N9G6L2_9GLOM</name>
<protein>
    <submittedName>
        <fullName evidence="2">9243_t:CDS:1</fullName>
    </submittedName>
</protein>
<dbReference type="AlphaFoldDB" id="A0A9N9G6L2"/>